<comment type="caution">
    <text evidence="1">The sequence shown here is derived from an EMBL/GenBank/DDBJ whole genome shotgun (WGS) entry which is preliminary data.</text>
</comment>
<dbReference type="AlphaFoldDB" id="A0A6I1GF84"/>
<accession>A0A6I1GF84</accession>
<dbReference type="EMBL" id="WBVT01000018">
    <property type="protein sequence ID" value="KAB7790205.1"/>
    <property type="molecule type" value="Genomic_DNA"/>
</dbReference>
<evidence type="ECO:0000313" key="1">
    <source>
        <dbReference type="EMBL" id="KAB7790205.1"/>
    </source>
</evidence>
<keyword evidence="2" id="KW-1185">Reference proteome</keyword>
<proteinExistence type="predicted"/>
<organism evidence="1 2">
    <name type="scientific">Bifidobacterium leontopitheci</name>
    <dbReference type="NCBI Taxonomy" id="2650774"/>
    <lineage>
        <taxon>Bacteria</taxon>
        <taxon>Bacillati</taxon>
        <taxon>Actinomycetota</taxon>
        <taxon>Actinomycetes</taxon>
        <taxon>Bifidobacteriales</taxon>
        <taxon>Bifidobacteriaceae</taxon>
        <taxon>Bifidobacterium</taxon>
    </lineage>
</organism>
<sequence>MGLGWLGWVDRAAEHGRRVWLPLAAARPFTICAALQIVNGGDVHMNMRLRMIWPIAGGGDVRFCAFGVHDLQDDANRERLAPAERDRRQTLPALYVTGDTPRLPCALTRLVFRVWLR</sequence>
<gene>
    <name evidence="1" type="ORF">F7D09_1277</name>
</gene>
<name>A0A6I1GF84_9BIFI</name>
<reference evidence="1 2" key="1">
    <citation type="submission" date="2019-09" db="EMBL/GenBank/DDBJ databases">
        <title>Characterization of the phylogenetic diversity of two novel species belonging to the genus Bifidobacterium: Bifidobacterium cebidarum sp. nov. and Bifidobacterium leontopitheci sp. nov.</title>
        <authorList>
            <person name="Lugli G.A."/>
            <person name="Duranti S."/>
            <person name="Milani C."/>
            <person name="Turroni F."/>
            <person name="Ventura M."/>
        </authorList>
    </citation>
    <scope>NUCLEOTIDE SEQUENCE [LARGE SCALE GENOMIC DNA]</scope>
    <source>
        <strain evidence="1 2">LMG 31471</strain>
    </source>
</reference>
<protein>
    <submittedName>
        <fullName evidence="1">Uncharacterized protein</fullName>
    </submittedName>
</protein>
<dbReference type="Proteomes" id="UP000441772">
    <property type="component" value="Unassembled WGS sequence"/>
</dbReference>
<evidence type="ECO:0000313" key="2">
    <source>
        <dbReference type="Proteomes" id="UP000441772"/>
    </source>
</evidence>